<keyword evidence="5" id="KW-0812">Transmembrane</keyword>
<dbReference type="CDD" id="cd18774">
    <property type="entry name" value="PDC2_HK_sensor"/>
    <property type="match status" value="1"/>
</dbReference>
<keyword evidence="5" id="KW-0472">Membrane</keyword>
<dbReference type="EMBL" id="JAUPBM010000241">
    <property type="protein sequence ID" value="MDO7021599.1"/>
    <property type="molecule type" value="Genomic_DNA"/>
</dbReference>
<dbReference type="Pfam" id="PF00672">
    <property type="entry name" value="HAMP"/>
    <property type="match status" value="1"/>
</dbReference>
<dbReference type="SMART" id="SM00283">
    <property type="entry name" value="MA"/>
    <property type="match status" value="1"/>
</dbReference>
<name>A0ABT8Z0D5_9SPIR</name>
<dbReference type="RefSeq" id="WP_304384280.1">
    <property type="nucleotide sequence ID" value="NZ_JAUPBL010000006.1"/>
</dbReference>
<evidence type="ECO:0000259" key="6">
    <source>
        <dbReference type="PROSITE" id="PS50111"/>
    </source>
</evidence>
<comment type="similarity">
    <text evidence="2">Belongs to the methyl-accepting chemotaxis (MCP) protein family.</text>
</comment>
<proteinExistence type="inferred from homology"/>
<evidence type="ECO:0000256" key="5">
    <source>
        <dbReference type="SAM" id="Phobius"/>
    </source>
</evidence>
<evidence type="ECO:0000256" key="3">
    <source>
        <dbReference type="PROSITE-ProRule" id="PRU00284"/>
    </source>
</evidence>
<dbReference type="SMART" id="SM00304">
    <property type="entry name" value="HAMP"/>
    <property type="match status" value="1"/>
</dbReference>
<keyword evidence="5" id="KW-1133">Transmembrane helix</keyword>
<keyword evidence="3" id="KW-0807">Transducer</keyword>
<dbReference type="Proteomes" id="UP001175147">
    <property type="component" value="Unassembled WGS sequence"/>
</dbReference>
<evidence type="ECO:0000259" key="7">
    <source>
        <dbReference type="PROSITE" id="PS50885"/>
    </source>
</evidence>
<dbReference type="SUPFAM" id="SSF58104">
    <property type="entry name" value="Methyl-accepting chemotaxis protein (MCP) signaling domain"/>
    <property type="match status" value="1"/>
</dbReference>
<dbReference type="InterPro" id="IPR051310">
    <property type="entry name" value="MCP_chemotaxis"/>
</dbReference>
<evidence type="ECO:0000313" key="8">
    <source>
        <dbReference type="EMBL" id="MDO7021599.1"/>
    </source>
</evidence>
<organism evidence="8 9">
    <name type="scientific">Brachyspira innocens</name>
    <dbReference type="NCBI Taxonomy" id="13264"/>
    <lineage>
        <taxon>Bacteria</taxon>
        <taxon>Pseudomonadati</taxon>
        <taxon>Spirochaetota</taxon>
        <taxon>Spirochaetia</taxon>
        <taxon>Brachyspirales</taxon>
        <taxon>Brachyspiraceae</taxon>
        <taxon>Brachyspira</taxon>
    </lineage>
</organism>
<dbReference type="PANTHER" id="PTHR43531">
    <property type="entry name" value="PROTEIN ICFG"/>
    <property type="match status" value="1"/>
</dbReference>
<reference evidence="8" key="1">
    <citation type="submission" date="2023-07" db="EMBL/GenBank/DDBJ databases">
        <title>Mucosal microbiota of week-old chicken and adult hens.</title>
        <authorList>
            <person name="Volf J."/>
            <person name="Karasova D."/>
            <person name="Crhanova M."/>
            <person name="Faldynova M."/>
            <person name="Prikrylova H."/>
            <person name="Zeman M."/>
            <person name="Babak V."/>
            <person name="Rajova J."/>
            <person name="Rychlik I."/>
        </authorList>
    </citation>
    <scope>NUCLEOTIDE SEQUENCE</scope>
    <source>
        <strain evidence="8">ET902</strain>
    </source>
</reference>
<evidence type="ECO:0000313" key="9">
    <source>
        <dbReference type="Proteomes" id="UP001175147"/>
    </source>
</evidence>
<keyword evidence="9" id="KW-1185">Reference proteome</keyword>
<accession>A0ABT8Z0D5</accession>
<sequence>MKKIHSLSFKVPIIISSIIFVTIATLAIISIWSSSRAIRKSALEGFQATVSGYSSMIDMVMHEQLLAISTYAQSGAVINAVLNPSDEAVKTEAIKILKDFGSVNTYSINIGAADINGNIILDNANPKLEGVSIASVHPELFNRMKANNYNYTYDNATSVSSTTGGQALLLCGGLRNSAKELIGIIYINLDLAKVNNDFIGNLNINGRITVANNDGNVILSSDKERIGDKLPDVYSVIKTSHTGIIESYNNEGNQGKRSAAYENIHTMPWSVIFAKSDSEIYKEIKYTIIRTAIIGPLFIILCTLIIALYIKSITKPLNELVSISREISDGDLTSTHRNINRKDELGVLANSFFDMRDRLSDIIVKVRNSADEIRMNAKELSQGSADLSKRTEAQAASLEETASSMEQMASTIKSSADQSIEGNKMMIDSRTSIQNAGEIILDTTKNIEEVYDASTKIKDITKIIEDIAFQTNILALNAAVEAARAGEQGKGFAVVASEVRNLAQTTQSSVKDITDLVDNAYDKINKATESARISQEIFNDLQGKIENTAKIMQDISSTAVEQHEGVEQVNRAVTDMDSVTQQNAALVEQASASSTSLLNQAVELVDAMSFFKVN</sequence>
<dbReference type="Gene3D" id="1.10.287.950">
    <property type="entry name" value="Methyl-accepting chemotaxis protein"/>
    <property type="match status" value="1"/>
</dbReference>
<dbReference type="PANTHER" id="PTHR43531:SF14">
    <property type="entry name" value="METHYL-ACCEPTING CHEMOTAXIS PROTEIN I-RELATED"/>
    <property type="match status" value="1"/>
</dbReference>
<dbReference type="Gene3D" id="3.30.450.20">
    <property type="entry name" value="PAS domain"/>
    <property type="match status" value="1"/>
</dbReference>
<evidence type="ECO:0000256" key="1">
    <source>
        <dbReference type="ARBA" id="ARBA00022481"/>
    </source>
</evidence>
<feature type="transmembrane region" description="Helical" evidence="5">
    <location>
        <begin position="288"/>
        <end position="310"/>
    </location>
</feature>
<feature type="transmembrane region" description="Helical" evidence="5">
    <location>
        <begin position="12"/>
        <end position="32"/>
    </location>
</feature>
<dbReference type="CDD" id="cd06225">
    <property type="entry name" value="HAMP"/>
    <property type="match status" value="1"/>
</dbReference>
<dbReference type="InterPro" id="IPR004089">
    <property type="entry name" value="MCPsignal_dom"/>
</dbReference>
<evidence type="ECO:0000256" key="2">
    <source>
        <dbReference type="ARBA" id="ARBA00029447"/>
    </source>
</evidence>
<keyword evidence="1" id="KW-0488">Methylation</keyword>
<feature type="domain" description="HAMP" evidence="7">
    <location>
        <begin position="311"/>
        <end position="364"/>
    </location>
</feature>
<gene>
    <name evidence="8" type="ORF">Q5M86_12540</name>
</gene>
<dbReference type="InterPro" id="IPR003660">
    <property type="entry name" value="HAMP_dom"/>
</dbReference>
<dbReference type="PROSITE" id="PS50885">
    <property type="entry name" value="HAMP"/>
    <property type="match status" value="1"/>
</dbReference>
<dbReference type="PROSITE" id="PS50111">
    <property type="entry name" value="CHEMOTAXIS_TRANSDUC_2"/>
    <property type="match status" value="1"/>
</dbReference>
<feature type="region of interest" description="Disordered" evidence="4">
    <location>
        <begin position="384"/>
        <end position="407"/>
    </location>
</feature>
<protein>
    <submittedName>
        <fullName evidence="8">Methyl-accepting chemotaxis protein</fullName>
    </submittedName>
</protein>
<feature type="domain" description="Methyl-accepting transducer" evidence="6">
    <location>
        <begin position="369"/>
        <end position="598"/>
    </location>
</feature>
<evidence type="ECO:0000256" key="4">
    <source>
        <dbReference type="SAM" id="MobiDB-lite"/>
    </source>
</evidence>
<dbReference type="CDD" id="cd11386">
    <property type="entry name" value="MCP_signal"/>
    <property type="match status" value="1"/>
</dbReference>
<comment type="caution">
    <text evidence="8">The sequence shown here is derived from an EMBL/GenBank/DDBJ whole genome shotgun (WGS) entry which is preliminary data.</text>
</comment>
<dbReference type="Pfam" id="PF00015">
    <property type="entry name" value="MCPsignal"/>
    <property type="match status" value="1"/>
</dbReference>